<keyword evidence="1" id="KW-0812">Transmembrane</keyword>
<comment type="caution">
    <text evidence="2">The sequence shown here is derived from an EMBL/GenBank/DDBJ whole genome shotgun (WGS) entry which is preliminary data.</text>
</comment>
<feature type="transmembrane region" description="Helical" evidence="1">
    <location>
        <begin position="30"/>
        <end position="52"/>
    </location>
</feature>
<evidence type="ECO:0000313" key="3">
    <source>
        <dbReference type="Proteomes" id="UP001066276"/>
    </source>
</evidence>
<reference evidence="2" key="1">
    <citation type="journal article" date="2022" name="bioRxiv">
        <title>Sequencing and chromosome-scale assembly of the giantPleurodeles waltlgenome.</title>
        <authorList>
            <person name="Brown T."/>
            <person name="Elewa A."/>
            <person name="Iarovenko S."/>
            <person name="Subramanian E."/>
            <person name="Araus A.J."/>
            <person name="Petzold A."/>
            <person name="Susuki M."/>
            <person name="Suzuki K.-i.T."/>
            <person name="Hayashi T."/>
            <person name="Toyoda A."/>
            <person name="Oliveira C."/>
            <person name="Osipova E."/>
            <person name="Leigh N.D."/>
            <person name="Simon A."/>
            <person name="Yun M.H."/>
        </authorList>
    </citation>
    <scope>NUCLEOTIDE SEQUENCE</scope>
    <source>
        <strain evidence="2">20211129_DDA</strain>
        <tissue evidence="2">Liver</tissue>
    </source>
</reference>
<dbReference type="EMBL" id="JANPWB010000005">
    <property type="protein sequence ID" value="KAJ1190441.1"/>
    <property type="molecule type" value="Genomic_DNA"/>
</dbReference>
<evidence type="ECO:0000313" key="2">
    <source>
        <dbReference type="EMBL" id="KAJ1190441.1"/>
    </source>
</evidence>
<dbReference type="AlphaFoldDB" id="A0AAV7UP56"/>
<proteinExistence type="predicted"/>
<sequence>MLFTVCLADSEKRDGCNCTRRTPATPPAPFGAGFSVAGLFPAGPVAAILASARRPGGKVRMAPAVFRPRSGHMAVPARRAATAGRQCQNEGLSLFSEDFLQRDEPASPIQPHGALLRIRVAGILGGDFYLRT</sequence>
<keyword evidence="3" id="KW-1185">Reference proteome</keyword>
<keyword evidence="1" id="KW-0472">Membrane</keyword>
<keyword evidence="1" id="KW-1133">Transmembrane helix</keyword>
<evidence type="ECO:0000256" key="1">
    <source>
        <dbReference type="SAM" id="Phobius"/>
    </source>
</evidence>
<name>A0AAV7UP56_PLEWA</name>
<protein>
    <submittedName>
        <fullName evidence="2">Uncharacterized protein</fullName>
    </submittedName>
</protein>
<gene>
    <name evidence="2" type="ORF">NDU88_007179</name>
</gene>
<accession>A0AAV7UP56</accession>
<dbReference type="Proteomes" id="UP001066276">
    <property type="component" value="Chromosome 3_1"/>
</dbReference>
<organism evidence="2 3">
    <name type="scientific">Pleurodeles waltl</name>
    <name type="common">Iberian ribbed newt</name>
    <dbReference type="NCBI Taxonomy" id="8319"/>
    <lineage>
        <taxon>Eukaryota</taxon>
        <taxon>Metazoa</taxon>
        <taxon>Chordata</taxon>
        <taxon>Craniata</taxon>
        <taxon>Vertebrata</taxon>
        <taxon>Euteleostomi</taxon>
        <taxon>Amphibia</taxon>
        <taxon>Batrachia</taxon>
        <taxon>Caudata</taxon>
        <taxon>Salamandroidea</taxon>
        <taxon>Salamandridae</taxon>
        <taxon>Pleurodelinae</taxon>
        <taxon>Pleurodeles</taxon>
    </lineage>
</organism>